<dbReference type="EnsemblBacteria" id="AAF11151">
    <property type="protein sequence ID" value="AAF11151"/>
    <property type="gene ID" value="DR_1584"/>
</dbReference>
<dbReference type="HOGENOM" id="CLU_1530131_0_0_0"/>
<evidence type="ECO:0000313" key="2">
    <source>
        <dbReference type="Proteomes" id="UP000002524"/>
    </source>
</evidence>
<dbReference type="EMBL" id="AE000513">
    <property type="protein sequence ID" value="AAF11151.1"/>
    <property type="molecule type" value="Genomic_DNA"/>
</dbReference>
<dbReference type="PATRIC" id="fig|243230.17.peg.1788"/>
<evidence type="ECO:0000313" key="1">
    <source>
        <dbReference type="EMBL" id="AAF11151.1"/>
    </source>
</evidence>
<sequence>MMFRRRAVAAPLPLLAELRDVDSPSAAARVGAEFGGEPHFAKDLQRVRPWLPPELTGAALLDAIRREEWTGFLALLAEDGPWVYVQNVREVQVLSRLYSRLARAAGQGPGARGEGLGVKASAELSALEAEFWEVTAVFAAEQRGRWAAQRRG</sequence>
<reference evidence="1 2" key="1">
    <citation type="journal article" date="1999" name="Science">
        <title>Genome sequence of the radioresistant bacterium Deinococcus radiodurans R1.</title>
        <authorList>
            <person name="White O."/>
            <person name="Eisen J.A."/>
            <person name="Heidelberg J.F."/>
            <person name="Hickey E.K."/>
            <person name="Peterson J.D."/>
            <person name="Dodson R.J."/>
            <person name="Haft D.H."/>
            <person name="Gwinn M.L."/>
            <person name="Nelson W.C."/>
            <person name="Richardson D.L."/>
            <person name="Moffat K.S."/>
            <person name="Qin H."/>
            <person name="Jiang L."/>
            <person name="Pamphile W."/>
            <person name="Crosby M."/>
            <person name="Shen M."/>
            <person name="Vamathevan J.J."/>
            <person name="Lam P."/>
            <person name="McDonald L."/>
            <person name="Utterback T."/>
            <person name="Zalewski C."/>
            <person name="Makarova K.S."/>
            <person name="Aravind L."/>
            <person name="Daly M.J."/>
            <person name="Minton K.W."/>
            <person name="Fleischmann R.D."/>
            <person name="Ketchum K.A."/>
            <person name="Nelson K.E."/>
            <person name="Salzberg S."/>
            <person name="Smith H.O."/>
            <person name="Venter J.C."/>
            <person name="Fraser C.M."/>
        </authorList>
    </citation>
    <scope>NUCLEOTIDE SEQUENCE [LARGE SCALE GENOMIC DNA]</scope>
    <source>
        <strain evidence="2">ATCC 13939 / DSM 20539 / JCM 16871 / LMG 4051 / NBRC 15346 / NCIMB 9279 / R1 / VKM B-1422</strain>
    </source>
</reference>
<gene>
    <name evidence="1" type="ordered locus">DR_1584</name>
</gene>
<protein>
    <submittedName>
        <fullName evidence="1">Uncharacterized protein</fullName>
    </submittedName>
</protein>
<dbReference type="PIR" id="A75378">
    <property type="entry name" value="A75378"/>
</dbReference>
<dbReference type="AlphaFoldDB" id="Q9RU12"/>
<proteinExistence type="predicted"/>
<dbReference type="STRING" id="243230.DR_1584"/>
<dbReference type="InParanoid" id="Q9RU12"/>
<dbReference type="PaxDb" id="243230-DR_1584"/>
<dbReference type="OrthoDB" id="66954at2"/>
<accession>Q9RU12</accession>
<dbReference type="KEGG" id="dra:DR_1584"/>
<organism evidence="1 2">
    <name type="scientific">Deinococcus radiodurans (strain ATCC 13939 / DSM 20539 / JCM 16871 / CCUG 27074 / LMG 4051 / NBRC 15346 / NCIMB 9279 / VKM B-1422 / R1)</name>
    <dbReference type="NCBI Taxonomy" id="243230"/>
    <lineage>
        <taxon>Bacteria</taxon>
        <taxon>Thermotogati</taxon>
        <taxon>Deinococcota</taxon>
        <taxon>Deinococci</taxon>
        <taxon>Deinococcales</taxon>
        <taxon>Deinococcaceae</taxon>
        <taxon>Deinococcus</taxon>
    </lineage>
</organism>
<keyword evidence="2" id="KW-1185">Reference proteome</keyword>
<dbReference type="Proteomes" id="UP000002524">
    <property type="component" value="Chromosome 1"/>
</dbReference>
<name>Q9RU12_DEIRA</name>